<evidence type="ECO:0000313" key="1">
    <source>
        <dbReference type="EMBL" id="KAK9676659.1"/>
    </source>
</evidence>
<comment type="caution">
    <text evidence="1">The sequence shown here is derived from an EMBL/GenBank/DDBJ whole genome shotgun (WGS) entry which is preliminary data.</text>
</comment>
<reference evidence="1" key="1">
    <citation type="submission" date="2024-03" db="EMBL/GenBank/DDBJ databases">
        <title>WGS assembly of Saponaria officinalis var. Norfolk2.</title>
        <authorList>
            <person name="Jenkins J."/>
            <person name="Shu S."/>
            <person name="Grimwood J."/>
            <person name="Barry K."/>
            <person name="Goodstein D."/>
            <person name="Schmutz J."/>
            <person name="Leebens-Mack J."/>
            <person name="Osbourn A."/>
        </authorList>
    </citation>
    <scope>NUCLEOTIDE SEQUENCE [LARGE SCALE GENOMIC DNA]</scope>
    <source>
        <strain evidence="1">JIC</strain>
    </source>
</reference>
<sequence length="67" mass="7828">MFINDLKVSRRPGIRYVTFRISINMETHSSSNVILRMDIWRVILFLNLANDLTIERIITPLIALTIV</sequence>
<dbReference type="AlphaFoldDB" id="A0AAW1HJV7"/>
<evidence type="ECO:0000313" key="2">
    <source>
        <dbReference type="Proteomes" id="UP001443914"/>
    </source>
</evidence>
<proteinExistence type="predicted"/>
<gene>
    <name evidence="1" type="ORF">RND81_11G091700</name>
</gene>
<dbReference type="Proteomes" id="UP001443914">
    <property type="component" value="Unassembled WGS sequence"/>
</dbReference>
<accession>A0AAW1HJV7</accession>
<name>A0AAW1HJV7_SAPOF</name>
<protein>
    <submittedName>
        <fullName evidence="1">Uncharacterized protein</fullName>
    </submittedName>
</protein>
<keyword evidence="2" id="KW-1185">Reference proteome</keyword>
<organism evidence="1 2">
    <name type="scientific">Saponaria officinalis</name>
    <name type="common">Common soapwort</name>
    <name type="synonym">Lychnis saponaria</name>
    <dbReference type="NCBI Taxonomy" id="3572"/>
    <lineage>
        <taxon>Eukaryota</taxon>
        <taxon>Viridiplantae</taxon>
        <taxon>Streptophyta</taxon>
        <taxon>Embryophyta</taxon>
        <taxon>Tracheophyta</taxon>
        <taxon>Spermatophyta</taxon>
        <taxon>Magnoliopsida</taxon>
        <taxon>eudicotyledons</taxon>
        <taxon>Gunneridae</taxon>
        <taxon>Pentapetalae</taxon>
        <taxon>Caryophyllales</taxon>
        <taxon>Caryophyllaceae</taxon>
        <taxon>Caryophylleae</taxon>
        <taxon>Saponaria</taxon>
    </lineage>
</organism>
<dbReference type="EMBL" id="JBDFQZ010000011">
    <property type="protein sequence ID" value="KAK9676659.1"/>
    <property type="molecule type" value="Genomic_DNA"/>
</dbReference>